<protein>
    <submittedName>
        <fullName evidence="1">Uncharacterized protein</fullName>
    </submittedName>
</protein>
<proteinExistence type="predicted"/>
<sequence>MKIEQASAFNKMLGKASDTPSWDKFFSHFEQISKEEKSAFIEHLMQHLSHQIHHNMQRMIRVYKEMRKG</sequence>
<name>A0A2A4YME0_UNCAE</name>
<reference evidence="2" key="1">
    <citation type="submission" date="2017-08" db="EMBL/GenBank/DDBJ databases">
        <title>A dynamic microbial community with high functional redundancy inhabits the cold, oxic subseafloor aquifer.</title>
        <authorList>
            <person name="Tully B.J."/>
            <person name="Wheat C.G."/>
            <person name="Glazer B.T."/>
            <person name="Huber J.A."/>
        </authorList>
    </citation>
    <scope>NUCLEOTIDE SEQUENCE [LARGE SCALE GENOMIC DNA]</scope>
</reference>
<dbReference type="Proteomes" id="UP000217838">
    <property type="component" value="Unassembled WGS sequence"/>
</dbReference>
<dbReference type="AlphaFoldDB" id="A0A2A4YME0"/>
<evidence type="ECO:0000313" key="2">
    <source>
        <dbReference type="Proteomes" id="UP000217838"/>
    </source>
</evidence>
<gene>
    <name evidence="1" type="ORF">COB11_00560</name>
</gene>
<comment type="caution">
    <text evidence="1">The sequence shown here is derived from an EMBL/GenBank/DDBJ whole genome shotgun (WGS) entry which is preliminary data.</text>
</comment>
<dbReference type="EMBL" id="NVUU01000004">
    <property type="protein sequence ID" value="PCI96003.1"/>
    <property type="molecule type" value="Genomic_DNA"/>
</dbReference>
<organism evidence="1 2">
    <name type="scientific">Aerophobetes bacterium</name>
    <dbReference type="NCBI Taxonomy" id="2030807"/>
    <lineage>
        <taxon>Bacteria</taxon>
        <taxon>Candidatus Aerophobota</taxon>
    </lineage>
</organism>
<accession>A0A2A4YME0</accession>
<evidence type="ECO:0000313" key="1">
    <source>
        <dbReference type="EMBL" id="PCI96003.1"/>
    </source>
</evidence>